<evidence type="ECO:0000313" key="3">
    <source>
        <dbReference type="Proteomes" id="UP000461768"/>
    </source>
</evidence>
<dbReference type="EMBL" id="WAGX01000003">
    <property type="protein sequence ID" value="KAB1440663.1"/>
    <property type="molecule type" value="Genomic_DNA"/>
</dbReference>
<dbReference type="OrthoDB" id="2039025at2"/>
<organism evidence="2 3">
    <name type="scientific">Candidatus Galacturonatibacter soehngenii</name>
    <dbReference type="NCBI Taxonomy" id="2307010"/>
    <lineage>
        <taxon>Bacteria</taxon>
        <taxon>Bacillati</taxon>
        <taxon>Bacillota</taxon>
        <taxon>Clostridia</taxon>
        <taxon>Lachnospirales</taxon>
        <taxon>Lachnospiraceae</taxon>
        <taxon>Candidatus Galacturonatibacter</taxon>
    </lineage>
</organism>
<dbReference type="Proteomes" id="UP000461768">
    <property type="component" value="Unassembled WGS sequence"/>
</dbReference>
<reference evidence="2 3" key="1">
    <citation type="submission" date="2019-09" db="EMBL/GenBank/DDBJ databases">
        <authorList>
            <person name="Valk L.C."/>
        </authorList>
    </citation>
    <scope>NUCLEOTIDE SEQUENCE [LARGE SCALE GENOMIC DNA]</scope>
    <source>
        <strain evidence="2">GalUA</strain>
    </source>
</reference>
<comment type="caution">
    <text evidence="2">The sequence shown here is derived from an EMBL/GenBank/DDBJ whole genome shotgun (WGS) entry which is preliminary data.</text>
</comment>
<accession>A0A7V7UI13</accession>
<dbReference type="InterPro" id="IPR018966">
    <property type="entry name" value="VTC_domain"/>
</dbReference>
<protein>
    <recommendedName>
        <fullName evidence="1">VTC domain-containing protein</fullName>
    </recommendedName>
</protein>
<evidence type="ECO:0000313" key="2">
    <source>
        <dbReference type="EMBL" id="KAB1440663.1"/>
    </source>
</evidence>
<reference evidence="2 3" key="2">
    <citation type="submission" date="2020-02" db="EMBL/GenBank/DDBJ databases">
        <title>Candidatus Galacturonibacter soehngenii shows hetero-acetogenic catabolism of galacturonic acid but lacks a canonical carbon monoxide dehydrogenase/acetyl-CoA synthase complex.</title>
        <authorList>
            <person name="Diender M."/>
            <person name="Stouten G.R."/>
            <person name="Petersen J.F."/>
            <person name="Nielsen P.H."/>
            <person name="Dueholm M.S."/>
            <person name="Pronk J.T."/>
            <person name="Van Loosdrecht M.C.M."/>
        </authorList>
    </citation>
    <scope>NUCLEOTIDE SEQUENCE [LARGE SCALE GENOMIC DNA]</scope>
    <source>
        <strain evidence="2">GalUA</strain>
    </source>
</reference>
<evidence type="ECO:0000259" key="1">
    <source>
        <dbReference type="Pfam" id="PF09359"/>
    </source>
</evidence>
<proteinExistence type="predicted"/>
<gene>
    <name evidence="2" type="ORF">F7O84_02215</name>
</gene>
<keyword evidence="3" id="KW-1185">Reference proteome</keyword>
<dbReference type="RefSeq" id="WP_151141382.1">
    <property type="nucleotide sequence ID" value="NZ_WAGX01000003.1"/>
</dbReference>
<dbReference type="Pfam" id="PF09359">
    <property type="entry name" value="VTC"/>
    <property type="match status" value="1"/>
</dbReference>
<sequence length="214" mass="25593">MKYIMYNEENNVLHYDEYEMIREKIREKHKKEGKEIAVRKVKFVENMYKAYQEEEVPNKPSFSLCMRMEEISTYYLEKKSKQNGVIYKAFVDLTKEECESILSGKIEWLKNSKKSLLNEFYLYLTINHLEPSTVREYKRVVYDKPGKFCIVFNEEKKRAVDRYASLLDEAIQMFDCLSCDKVEMSYKKIIKIPRALNNILNISNEPSYELAFSL</sequence>
<dbReference type="AlphaFoldDB" id="A0A7V7UI13"/>
<feature type="domain" description="VTC" evidence="1">
    <location>
        <begin position="11"/>
        <end position="146"/>
    </location>
</feature>
<name>A0A7V7UI13_9FIRM</name>